<dbReference type="AlphaFoldDB" id="A0AA38WT77"/>
<dbReference type="PROSITE" id="PS50089">
    <property type="entry name" value="ZF_RING_2"/>
    <property type="match status" value="1"/>
</dbReference>
<sequence length="274" mass="30432">MEAEEIELIVAKLFDVMVLIPTNKINIFITIVVVFVFCRIIKSIHHHRQFPIFTAKCNGTVATGLVYCAVCLHDVDGGQRYRRLPQCRHCFHVHCIDTWLQSRSTCPLCRNQVPIHLLPRKQKEHGFLYLFIYFSIKAIRRRIESNFNKILLFEDYINGHKIPVSHWGSPFPVGDGDGDTIKFPGGDGERDGDDDKGSGTGMEIGVPAPFPCLEGLTTGLVGRIGMESVKGIGMLVVVVGGESGRRWWSWWQEVVVIGGGQWGPKVAMAGGGGS</sequence>
<comment type="caution">
    <text evidence="15">The sequence shown here is derived from an EMBL/GenBank/DDBJ whole genome shotgun (WGS) entry which is preliminary data.</text>
</comment>
<keyword evidence="5" id="KW-0479">Metal-binding</keyword>
<proteinExistence type="inferred from homology"/>
<keyword evidence="9 13" id="KW-1133">Transmembrane helix</keyword>
<organism evidence="15 16">
    <name type="scientific">Centaurea solstitialis</name>
    <name type="common">yellow star-thistle</name>
    <dbReference type="NCBI Taxonomy" id="347529"/>
    <lineage>
        <taxon>Eukaryota</taxon>
        <taxon>Viridiplantae</taxon>
        <taxon>Streptophyta</taxon>
        <taxon>Embryophyta</taxon>
        <taxon>Tracheophyta</taxon>
        <taxon>Spermatophyta</taxon>
        <taxon>Magnoliopsida</taxon>
        <taxon>eudicotyledons</taxon>
        <taxon>Gunneridae</taxon>
        <taxon>Pentapetalae</taxon>
        <taxon>asterids</taxon>
        <taxon>campanulids</taxon>
        <taxon>Asterales</taxon>
        <taxon>Asteraceae</taxon>
        <taxon>Carduoideae</taxon>
        <taxon>Cardueae</taxon>
        <taxon>Centaureinae</taxon>
        <taxon>Centaurea</taxon>
    </lineage>
</organism>
<keyword evidence="10 13" id="KW-0472">Membrane</keyword>
<dbReference type="CDD" id="cd16461">
    <property type="entry name" value="RING-H2_EL5-like"/>
    <property type="match status" value="1"/>
</dbReference>
<dbReference type="PANTHER" id="PTHR45768">
    <property type="entry name" value="E3 UBIQUITIN-PROTEIN LIGASE RNF13-LIKE"/>
    <property type="match status" value="1"/>
</dbReference>
<evidence type="ECO:0000256" key="5">
    <source>
        <dbReference type="ARBA" id="ARBA00022723"/>
    </source>
</evidence>
<dbReference type="GO" id="GO:0016740">
    <property type="term" value="F:transferase activity"/>
    <property type="evidence" value="ECO:0007669"/>
    <property type="project" value="UniProtKB-KW"/>
</dbReference>
<gene>
    <name evidence="15" type="ORF">OSB04_008534</name>
</gene>
<evidence type="ECO:0000256" key="13">
    <source>
        <dbReference type="SAM" id="Phobius"/>
    </source>
</evidence>
<dbReference type="Gene3D" id="3.30.40.10">
    <property type="entry name" value="Zinc/RING finger domain, C3HC4 (zinc finger)"/>
    <property type="match status" value="1"/>
</dbReference>
<evidence type="ECO:0000256" key="4">
    <source>
        <dbReference type="ARBA" id="ARBA00022692"/>
    </source>
</evidence>
<evidence type="ECO:0000256" key="2">
    <source>
        <dbReference type="ARBA" id="ARBA00004906"/>
    </source>
</evidence>
<comment type="pathway">
    <text evidence="2">Protein modification; protein ubiquitination.</text>
</comment>
<protein>
    <recommendedName>
        <fullName evidence="14">RING-type domain-containing protein</fullName>
    </recommendedName>
</protein>
<evidence type="ECO:0000256" key="9">
    <source>
        <dbReference type="ARBA" id="ARBA00022989"/>
    </source>
</evidence>
<keyword evidence="3" id="KW-0808">Transferase</keyword>
<comment type="subcellular location">
    <subcellularLocation>
        <location evidence="1">Membrane</location>
        <topology evidence="1">Single-pass membrane protein</topology>
    </subcellularLocation>
</comment>
<dbReference type="GO" id="GO:0016020">
    <property type="term" value="C:membrane"/>
    <property type="evidence" value="ECO:0007669"/>
    <property type="project" value="UniProtKB-SubCell"/>
</dbReference>
<keyword evidence="6 12" id="KW-0863">Zinc-finger</keyword>
<evidence type="ECO:0000256" key="7">
    <source>
        <dbReference type="ARBA" id="ARBA00022786"/>
    </source>
</evidence>
<dbReference type="SMART" id="SM00184">
    <property type="entry name" value="RING"/>
    <property type="match status" value="1"/>
</dbReference>
<evidence type="ECO:0000256" key="1">
    <source>
        <dbReference type="ARBA" id="ARBA00004167"/>
    </source>
</evidence>
<feature type="domain" description="RING-type" evidence="14">
    <location>
        <begin position="68"/>
        <end position="110"/>
    </location>
</feature>
<dbReference type="EMBL" id="JARYMX010000002">
    <property type="protein sequence ID" value="KAJ9563374.1"/>
    <property type="molecule type" value="Genomic_DNA"/>
</dbReference>
<evidence type="ECO:0000313" key="15">
    <source>
        <dbReference type="EMBL" id="KAJ9563374.1"/>
    </source>
</evidence>
<evidence type="ECO:0000256" key="12">
    <source>
        <dbReference type="PROSITE-ProRule" id="PRU00175"/>
    </source>
</evidence>
<evidence type="ECO:0000256" key="11">
    <source>
        <dbReference type="ARBA" id="ARBA00024209"/>
    </source>
</evidence>
<name>A0AA38WT77_9ASTR</name>
<reference evidence="15" key="1">
    <citation type="submission" date="2023-03" db="EMBL/GenBank/DDBJ databases">
        <title>Chromosome-scale reference genome and RAD-based genetic map of yellow starthistle (Centaurea solstitialis) reveal putative structural variation and QTLs associated with invader traits.</title>
        <authorList>
            <person name="Reatini B."/>
            <person name="Cang F.A."/>
            <person name="Jiang Q."/>
            <person name="Mckibben M.T.W."/>
            <person name="Barker M.S."/>
            <person name="Rieseberg L.H."/>
            <person name="Dlugosch K.M."/>
        </authorList>
    </citation>
    <scope>NUCLEOTIDE SEQUENCE</scope>
    <source>
        <strain evidence="15">CAN-66</strain>
        <tissue evidence="15">Leaf</tissue>
    </source>
</reference>
<evidence type="ECO:0000256" key="10">
    <source>
        <dbReference type="ARBA" id="ARBA00023136"/>
    </source>
</evidence>
<keyword evidence="4 13" id="KW-0812">Transmembrane</keyword>
<evidence type="ECO:0000256" key="8">
    <source>
        <dbReference type="ARBA" id="ARBA00022833"/>
    </source>
</evidence>
<comment type="similarity">
    <text evidence="11">Belongs to the RING-type zinc finger family. ATL subfamily.</text>
</comment>
<feature type="transmembrane region" description="Helical" evidence="13">
    <location>
        <begin position="25"/>
        <end position="41"/>
    </location>
</feature>
<dbReference type="InterPro" id="IPR001841">
    <property type="entry name" value="Znf_RING"/>
</dbReference>
<dbReference type="SUPFAM" id="SSF57850">
    <property type="entry name" value="RING/U-box"/>
    <property type="match status" value="1"/>
</dbReference>
<dbReference type="Pfam" id="PF13639">
    <property type="entry name" value="zf-RING_2"/>
    <property type="match status" value="1"/>
</dbReference>
<dbReference type="PANTHER" id="PTHR45768:SF18">
    <property type="entry name" value="RING-H2 FINGER PROTEIN ATL47-RELATED"/>
    <property type="match status" value="1"/>
</dbReference>
<evidence type="ECO:0000313" key="16">
    <source>
        <dbReference type="Proteomes" id="UP001172457"/>
    </source>
</evidence>
<keyword evidence="7" id="KW-0833">Ubl conjugation pathway</keyword>
<evidence type="ECO:0000259" key="14">
    <source>
        <dbReference type="PROSITE" id="PS50089"/>
    </source>
</evidence>
<accession>A0AA38WT77</accession>
<keyword evidence="16" id="KW-1185">Reference proteome</keyword>
<dbReference type="InterPro" id="IPR013083">
    <property type="entry name" value="Znf_RING/FYVE/PHD"/>
</dbReference>
<evidence type="ECO:0000256" key="6">
    <source>
        <dbReference type="ARBA" id="ARBA00022771"/>
    </source>
</evidence>
<keyword evidence="8" id="KW-0862">Zinc</keyword>
<evidence type="ECO:0000256" key="3">
    <source>
        <dbReference type="ARBA" id="ARBA00022679"/>
    </source>
</evidence>
<dbReference type="Proteomes" id="UP001172457">
    <property type="component" value="Chromosome 2"/>
</dbReference>
<dbReference type="GO" id="GO:0008270">
    <property type="term" value="F:zinc ion binding"/>
    <property type="evidence" value="ECO:0007669"/>
    <property type="project" value="UniProtKB-KW"/>
</dbReference>